<dbReference type="SMART" id="SM00382">
    <property type="entry name" value="AAA"/>
    <property type="match status" value="1"/>
</dbReference>
<evidence type="ECO:0000256" key="4">
    <source>
        <dbReference type="ARBA" id="ARBA00022741"/>
    </source>
</evidence>
<evidence type="ECO:0000256" key="5">
    <source>
        <dbReference type="ARBA" id="ARBA00022840"/>
    </source>
</evidence>
<proteinExistence type="predicted"/>
<dbReference type="STRING" id="1314790.A0A1Y1Y0X4"/>
<dbReference type="InParanoid" id="A0A1Y1Y0X4"/>
<evidence type="ECO:0000256" key="2">
    <source>
        <dbReference type="ARBA" id="ARBA00022448"/>
    </source>
</evidence>
<dbReference type="InterPro" id="IPR043926">
    <property type="entry name" value="ABCG_dom"/>
</dbReference>
<dbReference type="PROSITE" id="PS00022">
    <property type="entry name" value="EGF_1"/>
    <property type="match status" value="1"/>
</dbReference>
<dbReference type="OrthoDB" id="66620at2759"/>
<evidence type="ECO:0008006" key="15">
    <source>
        <dbReference type="Google" id="ProtNLM"/>
    </source>
</evidence>
<keyword evidence="6 9" id="KW-1133">Transmembrane helix</keyword>
<dbReference type="InterPro" id="IPR003593">
    <property type="entry name" value="AAA+_ATPase"/>
</dbReference>
<feature type="signal peptide" evidence="10">
    <location>
        <begin position="1"/>
        <end position="24"/>
    </location>
</feature>
<evidence type="ECO:0000259" key="12">
    <source>
        <dbReference type="PROSITE" id="PS50893"/>
    </source>
</evidence>
<keyword evidence="2" id="KW-0813">Transport</keyword>
<evidence type="ECO:0000256" key="8">
    <source>
        <dbReference type="PROSITE-ProRule" id="PRU00076"/>
    </source>
</evidence>
<dbReference type="GO" id="GO:0140359">
    <property type="term" value="F:ABC-type transporter activity"/>
    <property type="evidence" value="ECO:0007669"/>
    <property type="project" value="InterPro"/>
</dbReference>
<feature type="domain" description="EGF-like" evidence="11">
    <location>
        <begin position="45"/>
        <end position="78"/>
    </location>
</feature>
<keyword evidence="14" id="KW-1185">Reference proteome</keyword>
<comment type="caution">
    <text evidence="8">Lacks conserved residue(s) required for the propagation of feature annotation.</text>
</comment>
<dbReference type="Proteomes" id="UP000193498">
    <property type="component" value="Unassembled WGS sequence"/>
</dbReference>
<feature type="transmembrane region" description="Helical" evidence="9">
    <location>
        <begin position="823"/>
        <end position="843"/>
    </location>
</feature>
<dbReference type="GO" id="GO:0016887">
    <property type="term" value="F:ATP hydrolysis activity"/>
    <property type="evidence" value="ECO:0007669"/>
    <property type="project" value="InterPro"/>
</dbReference>
<sequence length="936" mass="102584">MDFKAWKTHVFIICALAFLTMGMAEISYVPTVTTVTVFPTSTSTPMKSCKESGCLNFGTCTDVGTCSCVTGFGGPDCGLLACNSSSTVDLSRELAPAHGGICKACDEGFTGLNCNICTTNYGCSSHRQLYPPITTGETMVCNTKPEVVHQSYLQCPITDASLLTLYPGTVEMTFTRNITGYSYVQLFWNDKEQFTCHMDKCTQKLVGTVNWECQEMKCECLPEAAFCGGPGSTMNIQGMIDQMTGYNVLSCHNDTCSWEESHIKTFFPSGFPLSDCKFGECAYPSELDFNTTSNAAYKISKGVLAVIIIFALVVLALVVICGFAKRTQMIMRRREIPPPATGVNIEWKNLVYEVQLKGKGFGFKTLKSGQTTTILDGISGRASKGQVLAIMGPSGTGKTTLVDILGGKRKSGKVRGSLLVDGRAMSTAEMRHLVGFVDQEFVLAPELTVYESLMFSACLRLPDCVPYKEKCQRVEDLIVKLGLEKVRDRRVGSVATRSLSGGEKRRVAIGLELVSEPAILILDEPLSGLDSFSAAMVIRILHDLAKGPNKTTVILTIHQPRSDIFQMFDSTLILAKGTTLYYGPPSEAASYFSEADLHCPPNYNIADYLLDIALKPELLKQAARYNSERGGFMINNSDGSETKESLKEADNLDIQPATAFLTQFYLLSKRNFLILIRNQGLMLTHFAAAIILGIIVGGLYWQISDDLGGFQSRLGALFFVMAVLAFTALGALGTFLEDRLLFIRERSNGYYRPLPYITSKLLFDLVPLRVIPAIVLGCITYWMVGLSPNGSTFARFLLTLVLFNGAAGLFCIAVAASIRGTGVSSLLASLVMLFFMLFGGLLINQNEIPPALSWLQYISMFRYGFQALSVNEIVGLRIIGKMGGIDINIPASIVLTEMFGFSADGIYKNIIILAWYWVILIVIIILLVQFTVKERR</sequence>
<feature type="transmembrane region" description="Helical" evidence="9">
    <location>
        <begin position="761"/>
        <end position="784"/>
    </location>
</feature>
<dbReference type="PROSITE" id="PS50893">
    <property type="entry name" value="ABC_TRANSPORTER_2"/>
    <property type="match status" value="1"/>
</dbReference>
<dbReference type="EMBL" id="MCFE01000312">
    <property type="protein sequence ID" value="ORX91657.1"/>
    <property type="molecule type" value="Genomic_DNA"/>
</dbReference>
<comment type="caution">
    <text evidence="13">The sequence shown here is derived from an EMBL/GenBank/DDBJ whole genome shotgun (WGS) entry which is preliminary data.</text>
</comment>
<reference evidence="13 14" key="1">
    <citation type="submission" date="2016-07" db="EMBL/GenBank/DDBJ databases">
        <title>Pervasive Adenine N6-methylation of Active Genes in Fungi.</title>
        <authorList>
            <consortium name="DOE Joint Genome Institute"/>
            <person name="Mondo S.J."/>
            <person name="Dannebaum R.O."/>
            <person name="Kuo R.C."/>
            <person name="Labutti K."/>
            <person name="Haridas S."/>
            <person name="Kuo A."/>
            <person name="Salamov A."/>
            <person name="Ahrendt S.R."/>
            <person name="Lipzen A."/>
            <person name="Sullivan W."/>
            <person name="Andreopoulos W.B."/>
            <person name="Clum A."/>
            <person name="Lindquist E."/>
            <person name="Daum C."/>
            <person name="Ramamoorthy G.K."/>
            <person name="Gryganskyi A."/>
            <person name="Culley D."/>
            <person name="Magnuson J.K."/>
            <person name="James T.Y."/>
            <person name="O'Malley M.A."/>
            <person name="Stajich J.E."/>
            <person name="Spatafora J.W."/>
            <person name="Visel A."/>
            <person name="Grigoriev I.V."/>
        </authorList>
    </citation>
    <scope>NUCLEOTIDE SEQUENCE [LARGE SCALE GENOMIC DNA]</scope>
    <source>
        <strain evidence="13 14">CBS 931.73</strain>
    </source>
</reference>
<evidence type="ECO:0000256" key="1">
    <source>
        <dbReference type="ARBA" id="ARBA00004141"/>
    </source>
</evidence>
<evidence type="ECO:0000256" key="6">
    <source>
        <dbReference type="ARBA" id="ARBA00022989"/>
    </source>
</evidence>
<dbReference type="Pfam" id="PF19055">
    <property type="entry name" value="ABC2_membrane_7"/>
    <property type="match status" value="1"/>
</dbReference>
<evidence type="ECO:0000259" key="11">
    <source>
        <dbReference type="PROSITE" id="PS50026"/>
    </source>
</evidence>
<feature type="disulfide bond" evidence="8">
    <location>
        <begin position="68"/>
        <end position="77"/>
    </location>
</feature>
<dbReference type="PANTHER" id="PTHR48041">
    <property type="entry name" value="ABC TRANSPORTER G FAMILY MEMBER 28"/>
    <property type="match status" value="1"/>
</dbReference>
<feature type="transmembrane region" description="Helical" evidence="9">
    <location>
        <begin position="715"/>
        <end position="736"/>
    </location>
</feature>
<dbReference type="Pfam" id="PF01061">
    <property type="entry name" value="ABC2_membrane"/>
    <property type="match status" value="1"/>
</dbReference>
<evidence type="ECO:0000256" key="3">
    <source>
        <dbReference type="ARBA" id="ARBA00022692"/>
    </source>
</evidence>
<keyword evidence="5" id="KW-0067">ATP-binding</keyword>
<evidence type="ECO:0000313" key="13">
    <source>
        <dbReference type="EMBL" id="ORX91657.1"/>
    </source>
</evidence>
<feature type="transmembrane region" description="Helical" evidence="9">
    <location>
        <begin position="680"/>
        <end position="703"/>
    </location>
</feature>
<gene>
    <name evidence="13" type="ORF">K493DRAFT_286552</name>
</gene>
<feature type="transmembrane region" description="Helical" evidence="9">
    <location>
        <begin position="302"/>
        <end position="324"/>
    </location>
</feature>
<dbReference type="PROSITE" id="PS50026">
    <property type="entry name" value="EGF_3"/>
    <property type="match status" value="1"/>
</dbReference>
<organism evidence="13 14">
    <name type="scientific">Basidiobolus meristosporus CBS 931.73</name>
    <dbReference type="NCBI Taxonomy" id="1314790"/>
    <lineage>
        <taxon>Eukaryota</taxon>
        <taxon>Fungi</taxon>
        <taxon>Fungi incertae sedis</taxon>
        <taxon>Zoopagomycota</taxon>
        <taxon>Entomophthoromycotina</taxon>
        <taxon>Basidiobolomycetes</taxon>
        <taxon>Basidiobolales</taxon>
        <taxon>Basidiobolaceae</taxon>
        <taxon>Basidiobolus</taxon>
    </lineage>
</organism>
<name>A0A1Y1Y0X4_9FUNG</name>
<feature type="transmembrane region" description="Helical" evidence="9">
    <location>
        <begin position="913"/>
        <end position="932"/>
    </location>
</feature>
<keyword evidence="8" id="KW-0245">EGF-like domain</keyword>
<dbReference type="Pfam" id="PF00005">
    <property type="entry name" value="ABC_tran"/>
    <property type="match status" value="1"/>
</dbReference>
<keyword evidence="3 9" id="KW-0812">Transmembrane</keyword>
<dbReference type="InterPro" id="IPR000742">
    <property type="entry name" value="EGF"/>
</dbReference>
<dbReference type="InterPro" id="IPR017871">
    <property type="entry name" value="ABC_transporter-like_CS"/>
</dbReference>
<dbReference type="PANTHER" id="PTHR48041:SF2">
    <property type="entry name" value="ATP-DEPENDENT PERMEASE-RELATED"/>
    <property type="match status" value="1"/>
</dbReference>
<dbReference type="CDD" id="cd03213">
    <property type="entry name" value="ABCG_EPDR"/>
    <property type="match status" value="1"/>
</dbReference>
<protein>
    <recommendedName>
        <fullName evidence="15">ABC transporter domain-containing protein</fullName>
    </recommendedName>
</protein>
<dbReference type="InterPro" id="IPR027417">
    <property type="entry name" value="P-loop_NTPase"/>
</dbReference>
<feature type="transmembrane region" description="Helical" evidence="9">
    <location>
        <begin position="796"/>
        <end position="816"/>
    </location>
</feature>
<dbReference type="InterPro" id="IPR013525">
    <property type="entry name" value="ABC2_TM"/>
</dbReference>
<dbReference type="Gene3D" id="3.40.50.300">
    <property type="entry name" value="P-loop containing nucleotide triphosphate hydrolases"/>
    <property type="match status" value="1"/>
</dbReference>
<evidence type="ECO:0000256" key="9">
    <source>
        <dbReference type="SAM" id="Phobius"/>
    </source>
</evidence>
<dbReference type="SUPFAM" id="SSF52540">
    <property type="entry name" value="P-loop containing nucleoside triphosphate hydrolases"/>
    <property type="match status" value="1"/>
</dbReference>
<dbReference type="AlphaFoldDB" id="A0A1Y1Y0X4"/>
<comment type="subcellular location">
    <subcellularLocation>
        <location evidence="1">Membrane</location>
        <topology evidence="1">Multi-pass membrane protein</topology>
    </subcellularLocation>
</comment>
<keyword evidence="7 9" id="KW-0472">Membrane</keyword>
<dbReference type="InterPro" id="IPR050352">
    <property type="entry name" value="ABCG_transporters"/>
</dbReference>
<dbReference type="PROSITE" id="PS01186">
    <property type="entry name" value="EGF_2"/>
    <property type="match status" value="1"/>
</dbReference>
<evidence type="ECO:0000313" key="14">
    <source>
        <dbReference type="Proteomes" id="UP000193498"/>
    </source>
</evidence>
<keyword evidence="4" id="KW-0547">Nucleotide-binding</keyword>
<keyword evidence="8" id="KW-1015">Disulfide bond</keyword>
<dbReference type="PROSITE" id="PS00211">
    <property type="entry name" value="ABC_TRANSPORTER_1"/>
    <property type="match status" value="1"/>
</dbReference>
<accession>A0A1Y1Y0X4</accession>
<dbReference type="GO" id="GO:0005524">
    <property type="term" value="F:ATP binding"/>
    <property type="evidence" value="ECO:0007669"/>
    <property type="project" value="UniProtKB-KW"/>
</dbReference>
<dbReference type="InterPro" id="IPR003439">
    <property type="entry name" value="ABC_transporter-like_ATP-bd"/>
</dbReference>
<feature type="chain" id="PRO_5011988129" description="ABC transporter domain-containing protein" evidence="10">
    <location>
        <begin position="25"/>
        <end position="936"/>
    </location>
</feature>
<feature type="domain" description="ABC transporter" evidence="12">
    <location>
        <begin position="356"/>
        <end position="601"/>
    </location>
</feature>
<evidence type="ECO:0000256" key="10">
    <source>
        <dbReference type="SAM" id="SignalP"/>
    </source>
</evidence>
<dbReference type="GO" id="GO:0016020">
    <property type="term" value="C:membrane"/>
    <property type="evidence" value="ECO:0007669"/>
    <property type="project" value="UniProtKB-SubCell"/>
</dbReference>
<keyword evidence="10" id="KW-0732">Signal</keyword>
<evidence type="ECO:0000256" key="7">
    <source>
        <dbReference type="ARBA" id="ARBA00023136"/>
    </source>
</evidence>